<dbReference type="GO" id="GO:0098974">
    <property type="term" value="P:postsynaptic actin cytoskeleton organization"/>
    <property type="evidence" value="ECO:0007669"/>
    <property type="project" value="TreeGrafter"/>
</dbReference>
<dbReference type="GO" id="GO:0030864">
    <property type="term" value="C:cortical actin cytoskeleton"/>
    <property type="evidence" value="ECO:0007669"/>
    <property type="project" value="TreeGrafter"/>
</dbReference>
<dbReference type="FunFam" id="2.30.30.40:FF:000046">
    <property type="entry name" value="Drebrin-like protein isoform B"/>
    <property type="match status" value="1"/>
</dbReference>
<dbReference type="InterPro" id="IPR001452">
    <property type="entry name" value="SH3_domain"/>
</dbReference>
<dbReference type="OrthoDB" id="5971719at2759"/>
<dbReference type="EMBL" id="GFXV01005718">
    <property type="protein sequence ID" value="MBW17523.1"/>
    <property type="molecule type" value="Transcribed_RNA"/>
</dbReference>
<evidence type="ECO:0000256" key="7">
    <source>
        <dbReference type="ARBA" id="ARBA00023212"/>
    </source>
</evidence>
<evidence type="ECO:0000256" key="3">
    <source>
        <dbReference type="ARBA" id="ARBA00022443"/>
    </source>
</evidence>
<dbReference type="Pfam" id="PF00241">
    <property type="entry name" value="Cofilin_ADF"/>
    <property type="match status" value="1"/>
</dbReference>
<evidence type="ECO:0000256" key="2">
    <source>
        <dbReference type="ARBA" id="ARBA00011039"/>
    </source>
</evidence>
<evidence type="ECO:0000256" key="9">
    <source>
        <dbReference type="SAM" id="Coils"/>
    </source>
</evidence>
<feature type="domain" description="ADF-H" evidence="11">
    <location>
        <begin position="5"/>
        <end position="134"/>
    </location>
</feature>
<evidence type="ECO:0000259" key="11">
    <source>
        <dbReference type="PROSITE" id="PS51263"/>
    </source>
</evidence>
<dbReference type="SMART" id="SM00102">
    <property type="entry name" value="ADF"/>
    <property type="match status" value="1"/>
</dbReference>
<comment type="subcellular location">
    <subcellularLocation>
        <location evidence="1">Cytoplasm</location>
        <location evidence="1">Cytoskeleton</location>
    </subcellularLocation>
</comment>
<keyword evidence="6" id="KW-0009">Actin-binding</keyword>
<dbReference type="InterPro" id="IPR002108">
    <property type="entry name" value="ADF-H"/>
</dbReference>
<dbReference type="GO" id="GO:0030427">
    <property type="term" value="C:site of polarized growth"/>
    <property type="evidence" value="ECO:0007669"/>
    <property type="project" value="TreeGrafter"/>
</dbReference>
<dbReference type="GO" id="GO:0030833">
    <property type="term" value="P:regulation of actin filament polymerization"/>
    <property type="evidence" value="ECO:0007669"/>
    <property type="project" value="TreeGrafter"/>
</dbReference>
<dbReference type="GO" id="GO:0048812">
    <property type="term" value="P:neuron projection morphogenesis"/>
    <property type="evidence" value="ECO:0007669"/>
    <property type="project" value="TreeGrafter"/>
</dbReference>
<comment type="similarity">
    <text evidence="2">Belongs to the ABP1 family.</text>
</comment>
<gene>
    <name evidence="12" type="primary">dbnl-b_1</name>
</gene>
<dbReference type="PANTHER" id="PTHR10829">
    <property type="entry name" value="CORTACTIN AND DREBRIN"/>
    <property type="match status" value="1"/>
</dbReference>
<evidence type="ECO:0000256" key="6">
    <source>
        <dbReference type="ARBA" id="ARBA00023203"/>
    </source>
</evidence>
<dbReference type="PROSITE" id="PS51263">
    <property type="entry name" value="ADF_H"/>
    <property type="match status" value="1"/>
</dbReference>
<dbReference type="PROSITE" id="PS50002">
    <property type="entry name" value="SH3"/>
    <property type="match status" value="1"/>
</dbReference>
<keyword evidence="4" id="KW-0963">Cytoplasm</keyword>
<evidence type="ECO:0000256" key="5">
    <source>
        <dbReference type="ARBA" id="ARBA00023054"/>
    </source>
</evidence>
<evidence type="ECO:0000259" key="10">
    <source>
        <dbReference type="PROSITE" id="PS50002"/>
    </source>
</evidence>
<reference evidence="12" key="1">
    <citation type="submission" date="2017-10" db="EMBL/GenBank/DDBJ databases">
        <title>Transcriptome Assembly of Sugarcane Aphid Adults.</title>
        <authorList>
            <person name="Scully E.D."/>
            <person name="Palmer N.A."/>
            <person name="Geib S.M."/>
            <person name="Sarath G."/>
            <person name="Sattler S.E."/>
        </authorList>
    </citation>
    <scope>NUCLEOTIDE SEQUENCE</scope>
    <source>
        <tissue evidence="12">Whole body</tissue>
    </source>
</reference>
<dbReference type="GO" id="GO:0014069">
    <property type="term" value="C:postsynaptic density"/>
    <property type="evidence" value="ECO:0007669"/>
    <property type="project" value="TreeGrafter"/>
</dbReference>
<dbReference type="Gene3D" id="3.40.20.10">
    <property type="entry name" value="Severin"/>
    <property type="match status" value="1"/>
</dbReference>
<dbReference type="GO" id="GO:0030425">
    <property type="term" value="C:dendrite"/>
    <property type="evidence" value="ECO:0007669"/>
    <property type="project" value="TreeGrafter"/>
</dbReference>
<dbReference type="SMART" id="SM00326">
    <property type="entry name" value="SH3"/>
    <property type="match status" value="1"/>
</dbReference>
<dbReference type="PRINTS" id="PR00452">
    <property type="entry name" value="SH3DOMAIN"/>
</dbReference>
<evidence type="ECO:0000256" key="1">
    <source>
        <dbReference type="ARBA" id="ARBA00004245"/>
    </source>
</evidence>
<dbReference type="Pfam" id="PF00018">
    <property type="entry name" value="SH3_1"/>
    <property type="match status" value="1"/>
</dbReference>
<dbReference type="InterPro" id="IPR036028">
    <property type="entry name" value="SH3-like_dom_sf"/>
</dbReference>
<organism evidence="12">
    <name type="scientific">Melanaphis sacchari</name>
    <dbReference type="NCBI Taxonomy" id="742174"/>
    <lineage>
        <taxon>Eukaryota</taxon>
        <taxon>Metazoa</taxon>
        <taxon>Ecdysozoa</taxon>
        <taxon>Arthropoda</taxon>
        <taxon>Hexapoda</taxon>
        <taxon>Insecta</taxon>
        <taxon>Pterygota</taxon>
        <taxon>Neoptera</taxon>
        <taxon>Paraneoptera</taxon>
        <taxon>Hemiptera</taxon>
        <taxon>Sternorrhyncha</taxon>
        <taxon>Aphidomorpha</taxon>
        <taxon>Aphidoidea</taxon>
        <taxon>Aphididae</taxon>
        <taxon>Aphidini</taxon>
        <taxon>Melanaphis</taxon>
    </lineage>
</organism>
<dbReference type="CDD" id="cd11960">
    <property type="entry name" value="SH3_Abp1_eu"/>
    <property type="match status" value="1"/>
</dbReference>
<dbReference type="InterPro" id="IPR029006">
    <property type="entry name" value="ADF-H/Gelsolin-like_dom_sf"/>
</dbReference>
<dbReference type="Gene3D" id="2.30.30.40">
    <property type="entry name" value="SH3 Domains"/>
    <property type="match status" value="1"/>
</dbReference>
<keyword evidence="5 9" id="KW-0175">Coiled coil</keyword>
<dbReference type="SUPFAM" id="SSF50044">
    <property type="entry name" value="SH3-domain"/>
    <property type="match status" value="1"/>
</dbReference>
<dbReference type="PANTHER" id="PTHR10829:SF25">
    <property type="entry name" value="DREBRIN-LIKE PROTEIN"/>
    <property type="match status" value="1"/>
</dbReference>
<evidence type="ECO:0000313" key="12">
    <source>
        <dbReference type="EMBL" id="MBW17523.1"/>
    </source>
</evidence>
<dbReference type="CDD" id="cd11281">
    <property type="entry name" value="ADF_drebrin_like"/>
    <property type="match status" value="1"/>
</dbReference>
<keyword evidence="7" id="KW-0206">Cytoskeleton</keyword>
<protein>
    <submittedName>
        <fullName evidence="12">Drebrin-like protein B</fullName>
    </submittedName>
</protein>
<evidence type="ECO:0000256" key="8">
    <source>
        <dbReference type="PROSITE-ProRule" id="PRU00192"/>
    </source>
</evidence>
<name>A0A2H8TTF0_9HEMI</name>
<feature type="domain" description="SH3" evidence="10">
    <location>
        <begin position="272"/>
        <end position="331"/>
    </location>
</feature>
<dbReference type="GO" id="GO:0051015">
    <property type="term" value="F:actin filament binding"/>
    <property type="evidence" value="ECO:0007669"/>
    <property type="project" value="TreeGrafter"/>
</dbReference>
<dbReference type="GO" id="GO:0045211">
    <property type="term" value="C:postsynaptic membrane"/>
    <property type="evidence" value="ECO:0007669"/>
    <property type="project" value="TreeGrafter"/>
</dbReference>
<sequence length="331" mass="37824">MSQLDVNKNRQKILDTWKDVVDDKTPTNWALYGYEGPTNVLKFISQGEGGIEEMKEDLNSAKIMYAFCRVLDPKTSLYKCVLINWQGEGAPIVRKGTCANHIRDVSNILKGAHVTINARNDDEVDTDIILSKVSKSSGSVYSFKERLDQSQPQEKIGTTYKRIQPNLEINSSERDKFWAAEEEKEKLRQEEERKKKEQEQKNIEDERLLREDADRLRRDSVTIEEIQKTEPTPTVVTLESKIPKDVEIELAKPGLVTEEIENQNEQSNVEDDLGIRAEALYDYQAADDTEISFDPGDIICHIDQIDQGWWQGLSPDGTFGLFPANYVQLLP</sequence>
<dbReference type="GO" id="GO:0005884">
    <property type="term" value="C:actin filament"/>
    <property type="evidence" value="ECO:0007669"/>
    <property type="project" value="TreeGrafter"/>
</dbReference>
<dbReference type="GO" id="GO:0045773">
    <property type="term" value="P:positive regulation of axon extension"/>
    <property type="evidence" value="ECO:0007669"/>
    <property type="project" value="TreeGrafter"/>
</dbReference>
<proteinExistence type="inferred from homology"/>
<dbReference type="GO" id="GO:0030027">
    <property type="term" value="C:lamellipodium"/>
    <property type="evidence" value="ECO:0007669"/>
    <property type="project" value="TreeGrafter"/>
</dbReference>
<accession>A0A2H8TTF0</accession>
<evidence type="ECO:0000256" key="4">
    <source>
        <dbReference type="ARBA" id="ARBA00022490"/>
    </source>
</evidence>
<dbReference type="SUPFAM" id="SSF55753">
    <property type="entry name" value="Actin depolymerizing proteins"/>
    <property type="match status" value="1"/>
</dbReference>
<dbReference type="InterPro" id="IPR035717">
    <property type="entry name" value="Drebrin-like_SH3"/>
</dbReference>
<dbReference type="AlphaFoldDB" id="A0A2H8TTF0"/>
<feature type="coiled-coil region" evidence="9">
    <location>
        <begin position="170"/>
        <end position="216"/>
    </location>
</feature>
<keyword evidence="3 8" id="KW-0728">SH3 domain</keyword>